<feature type="compositionally biased region" description="Basic and acidic residues" evidence="1">
    <location>
        <begin position="20"/>
        <end position="43"/>
    </location>
</feature>
<evidence type="ECO:0000313" key="2">
    <source>
        <dbReference type="EMBL" id="MPN39837.1"/>
    </source>
</evidence>
<feature type="region of interest" description="Disordered" evidence="1">
    <location>
        <begin position="20"/>
        <end position="44"/>
    </location>
</feature>
<reference evidence="2" key="1">
    <citation type="submission" date="2019-08" db="EMBL/GenBank/DDBJ databases">
        <authorList>
            <person name="Kucharzyk K."/>
            <person name="Murdoch R.W."/>
            <person name="Higgins S."/>
            <person name="Loffler F."/>
        </authorList>
    </citation>
    <scope>NUCLEOTIDE SEQUENCE</scope>
</reference>
<sequence length="102" mass="11599">MGDTCYQHFRSICSTYPHDDVSDQDHTQEKIHQRATQQREKPLDGFGSSKAAWFGIVTTFALHPAETAKRDPVKGEISILPAEKAHHLGRVTKAKFFYLNTR</sequence>
<dbReference type="AlphaFoldDB" id="A0A645HLN7"/>
<evidence type="ECO:0000256" key="1">
    <source>
        <dbReference type="SAM" id="MobiDB-lite"/>
    </source>
</evidence>
<proteinExistence type="predicted"/>
<organism evidence="2">
    <name type="scientific">bioreactor metagenome</name>
    <dbReference type="NCBI Taxonomy" id="1076179"/>
    <lineage>
        <taxon>unclassified sequences</taxon>
        <taxon>metagenomes</taxon>
        <taxon>ecological metagenomes</taxon>
    </lineage>
</organism>
<dbReference type="EMBL" id="VSSQ01095899">
    <property type="protein sequence ID" value="MPN39837.1"/>
    <property type="molecule type" value="Genomic_DNA"/>
</dbReference>
<protein>
    <submittedName>
        <fullName evidence="2">Uncharacterized protein</fullName>
    </submittedName>
</protein>
<comment type="caution">
    <text evidence="2">The sequence shown here is derived from an EMBL/GenBank/DDBJ whole genome shotgun (WGS) entry which is preliminary data.</text>
</comment>
<gene>
    <name evidence="2" type="ORF">SDC9_187371</name>
</gene>
<name>A0A645HLN7_9ZZZZ</name>
<accession>A0A645HLN7</accession>